<protein>
    <submittedName>
        <fullName evidence="1">Uncharacterized protein</fullName>
    </submittedName>
</protein>
<reference evidence="1 2" key="1">
    <citation type="submission" date="2015-03" db="EMBL/GenBank/DDBJ databases">
        <title>Genome sequence of Pseudoalteromonas aurantia.</title>
        <authorList>
            <person name="Xie B.-B."/>
            <person name="Rong J.-C."/>
            <person name="Qin Q.-L."/>
            <person name="Zhang Y.-Z."/>
        </authorList>
    </citation>
    <scope>NUCLEOTIDE SEQUENCE [LARGE SCALE GENOMIC DNA]</scope>
    <source>
        <strain evidence="1 2">208</strain>
    </source>
</reference>
<dbReference type="Proteomes" id="UP000615755">
    <property type="component" value="Unassembled WGS sequence"/>
</dbReference>
<accession>A0ABR9EDU2</accession>
<keyword evidence="2" id="KW-1185">Reference proteome</keyword>
<sequence length="43" mass="5156">MFAVNTSFFAFFCFSLSALEDVFMIYQYVLDGFNFYFGIYYCI</sequence>
<name>A0ABR9EDU2_9GAMM</name>
<gene>
    <name evidence="1" type="ORF">PAUR_a2743</name>
</gene>
<dbReference type="EMBL" id="AQGV01000012">
    <property type="protein sequence ID" value="MBE0368992.1"/>
    <property type="molecule type" value="Genomic_DNA"/>
</dbReference>
<comment type="caution">
    <text evidence="1">The sequence shown here is derived from an EMBL/GenBank/DDBJ whole genome shotgun (WGS) entry which is preliminary data.</text>
</comment>
<organism evidence="1 2">
    <name type="scientific">Pseudoalteromonas aurantia 208</name>
    <dbReference type="NCBI Taxonomy" id="1314867"/>
    <lineage>
        <taxon>Bacteria</taxon>
        <taxon>Pseudomonadati</taxon>
        <taxon>Pseudomonadota</taxon>
        <taxon>Gammaproteobacteria</taxon>
        <taxon>Alteromonadales</taxon>
        <taxon>Pseudoalteromonadaceae</taxon>
        <taxon>Pseudoalteromonas</taxon>
    </lineage>
</organism>
<evidence type="ECO:0000313" key="2">
    <source>
        <dbReference type="Proteomes" id="UP000615755"/>
    </source>
</evidence>
<proteinExistence type="predicted"/>
<evidence type="ECO:0000313" key="1">
    <source>
        <dbReference type="EMBL" id="MBE0368992.1"/>
    </source>
</evidence>